<dbReference type="InterPro" id="IPR036736">
    <property type="entry name" value="ACP-like_sf"/>
</dbReference>
<keyword evidence="1" id="KW-0596">Phosphopantetheine</keyword>
<dbReference type="InterPro" id="IPR029058">
    <property type="entry name" value="AB_hydrolase_fold"/>
</dbReference>
<dbReference type="InterPro" id="IPR020806">
    <property type="entry name" value="PKS_PP-bd"/>
</dbReference>
<dbReference type="SUPFAM" id="SSF56801">
    <property type="entry name" value="Acetyl-CoA synthetase-like"/>
    <property type="match status" value="1"/>
</dbReference>
<dbReference type="InterPro" id="IPR045851">
    <property type="entry name" value="AMP-bd_C_sf"/>
</dbReference>
<sequence length="283" mass="31594">ELYIGGDGLAREYLNRPNLTNEKFIPNPFNNKPGERLYKTGDKARYLSDGNIEFLGRLDNQVKIRGFRIEPGEIEAAIALHPAVRETVVVAREDVPDRKVLTAYIVPNKKSAIATSDLRGFLKEKLPDYMIPGAFVILDVLPLTPNGKVDRRALPVPDFQPELERSLVAPRTPIEEMLASIWTDVLGIELVGVHHNFFELGGHSLLATQVIYRVRDTLAVELPLRSLFESPTVASLAERVEIAIAPGQSIKVSPVLPISRAAEIPLSFAQQRLWFIEQLHPNI</sequence>
<dbReference type="Gene3D" id="3.40.50.1820">
    <property type="entry name" value="alpha/beta hydrolase"/>
    <property type="match status" value="1"/>
</dbReference>
<reference evidence="4 5" key="1">
    <citation type="submission" date="2022-10" db="EMBL/GenBank/DDBJ databases">
        <title>Identification of biosynthetic pathway for the production of the potent trypsin inhibitor radiosumin.</title>
        <authorList>
            <person name="Fewer D.P."/>
            <person name="Delbaje E."/>
            <person name="Ouyang X."/>
            <person name="Agostino P.D."/>
            <person name="Wahlsten M."/>
            <person name="Jokela J."/>
            <person name="Permi P."/>
            <person name="Haapaniemi E."/>
            <person name="Koistinen H."/>
        </authorList>
    </citation>
    <scope>NUCLEOTIDE SEQUENCE [LARGE SCALE GENOMIC DNA]</scope>
    <source>
        <strain evidence="4 5">NIES-515</strain>
    </source>
</reference>
<comment type="caution">
    <text evidence="4">The sequence shown here is derived from an EMBL/GenBank/DDBJ whole genome shotgun (WGS) entry which is preliminary data.</text>
</comment>
<dbReference type="Proteomes" id="UP001526143">
    <property type="component" value="Unassembled WGS sequence"/>
</dbReference>
<dbReference type="Gene3D" id="3.30.300.30">
    <property type="match status" value="1"/>
</dbReference>
<gene>
    <name evidence="4" type="ORF">OGM63_06490</name>
</gene>
<dbReference type="RefSeq" id="WP_263744679.1">
    <property type="nucleotide sequence ID" value="NZ_JAOWRF010000102.1"/>
</dbReference>
<feature type="domain" description="Carrier" evidence="3">
    <location>
        <begin position="169"/>
        <end position="244"/>
    </location>
</feature>
<accession>A0ABT3AVN7</accession>
<name>A0ABT3AVN7_9CYAN</name>
<evidence type="ECO:0000256" key="2">
    <source>
        <dbReference type="ARBA" id="ARBA00022553"/>
    </source>
</evidence>
<keyword evidence="5" id="KW-1185">Reference proteome</keyword>
<dbReference type="Pfam" id="PF00550">
    <property type="entry name" value="PP-binding"/>
    <property type="match status" value="1"/>
</dbReference>
<dbReference type="Pfam" id="PF13193">
    <property type="entry name" value="AMP-binding_C"/>
    <property type="match status" value="1"/>
</dbReference>
<dbReference type="InterPro" id="IPR025110">
    <property type="entry name" value="AMP-bd_C"/>
</dbReference>
<dbReference type="Gene3D" id="2.30.38.10">
    <property type="entry name" value="Luciferase, Domain 3"/>
    <property type="match status" value="1"/>
</dbReference>
<evidence type="ECO:0000313" key="4">
    <source>
        <dbReference type="EMBL" id="MCV3213173.1"/>
    </source>
</evidence>
<feature type="non-terminal residue" evidence="4">
    <location>
        <position position="1"/>
    </location>
</feature>
<evidence type="ECO:0000256" key="1">
    <source>
        <dbReference type="ARBA" id="ARBA00022450"/>
    </source>
</evidence>
<evidence type="ECO:0000259" key="3">
    <source>
        <dbReference type="PROSITE" id="PS50075"/>
    </source>
</evidence>
<dbReference type="SUPFAM" id="SSF47336">
    <property type="entry name" value="ACP-like"/>
    <property type="match status" value="1"/>
</dbReference>
<evidence type="ECO:0000313" key="5">
    <source>
        <dbReference type="Proteomes" id="UP001526143"/>
    </source>
</evidence>
<dbReference type="PANTHER" id="PTHR45527">
    <property type="entry name" value="NONRIBOSOMAL PEPTIDE SYNTHETASE"/>
    <property type="match status" value="1"/>
</dbReference>
<dbReference type="PROSITE" id="PS50075">
    <property type="entry name" value="CARRIER"/>
    <property type="match status" value="1"/>
</dbReference>
<dbReference type="InterPro" id="IPR009081">
    <property type="entry name" value="PP-bd_ACP"/>
</dbReference>
<organism evidence="4 5">
    <name type="scientific">Plectonema radiosum NIES-515</name>
    <dbReference type="NCBI Taxonomy" id="2986073"/>
    <lineage>
        <taxon>Bacteria</taxon>
        <taxon>Bacillati</taxon>
        <taxon>Cyanobacteriota</taxon>
        <taxon>Cyanophyceae</taxon>
        <taxon>Oscillatoriophycideae</taxon>
        <taxon>Oscillatoriales</taxon>
        <taxon>Microcoleaceae</taxon>
        <taxon>Plectonema</taxon>
    </lineage>
</organism>
<keyword evidence="2" id="KW-0597">Phosphoprotein</keyword>
<proteinExistence type="predicted"/>
<dbReference type="EMBL" id="JAOWRF010000102">
    <property type="protein sequence ID" value="MCV3213173.1"/>
    <property type="molecule type" value="Genomic_DNA"/>
</dbReference>
<protein>
    <submittedName>
        <fullName evidence="4">AMP-binding protein</fullName>
    </submittedName>
</protein>
<dbReference type="SMART" id="SM00823">
    <property type="entry name" value="PKS_PP"/>
    <property type="match status" value="1"/>
</dbReference>
<dbReference type="PANTHER" id="PTHR45527:SF14">
    <property type="entry name" value="PLIPASTATIN SYNTHASE SUBUNIT B"/>
    <property type="match status" value="1"/>
</dbReference>